<proteinExistence type="predicted"/>
<evidence type="ECO:0000313" key="4">
    <source>
        <dbReference type="EMBL" id="CAE0245844.1"/>
    </source>
</evidence>
<feature type="compositionally biased region" description="Basic and acidic residues" evidence="1">
    <location>
        <begin position="178"/>
        <end position="193"/>
    </location>
</feature>
<gene>
    <name evidence="2" type="ORF">PBIL07802_LOCUS8025</name>
    <name evidence="3" type="ORF">PBIL07802_LOCUS8026</name>
    <name evidence="4" type="ORF">PBIL07802_LOCUS8027</name>
    <name evidence="5" type="ORF">PBIL07802_LOCUS8028</name>
    <name evidence="6" type="ORF">PBIL07802_LOCUS8029</name>
    <name evidence="7" type="ORF">PBIL07802_LOCUS8031</name>
    <name evidence="8" type="ORF">PBIL07802_LOCUS8033</name>
</gene>
<name>A0A7S3D3X8_9EUKA</name>
<evidence type="ECO:0000313" key="7">
    <source>
        <dbReference type="EMBL" id="CAE0245848.1"/>
    </source>
</evidence>
<feature type="compositionally biased region" description="Basic and acidic residues" evidence="1">
    <location>
        <begin position="16"/>
        <end position="25"/>
    </location>
</feature>
<accession>A0A7S3D3X8</accession>
<dbReference type="EMBL" id="HBIB01012284">
    <property type="protein sequence ID" value="CAE0245842.1"/>
    <property type="molecule type" value="Transcribed_RNA"/>
</dbReference>
<dbReference type="EMBL" id="HBIB01012290">
    <property type="protein sequence ID" value="CAE0245848.1"/>
    <property type="molecule type" value="Transcribed_RNA"/>
</dbReference>
<feature type="compositionally biased region" description="Low complexity" evidence="1">
    <location>
        <begin position="769"/>
        <end position="787"/>
    </location>
</feature>
<feature type="compositionally biased region" description="Basic and acidic residues" evidence="1">
    <location>
        <begin position="662"/>
        <end position="675"/>
    </location>
</feature>
<evidence type="ECO:0000313" key="5">
    <source>
        <dbReference type="EMBL" id="CAE0245845.1"/>
    </source>
</evidence>
<protein>
    <submittedName>
        <fullName evidence="5">Uncharacterized protein</fullName>
    </submittedName>
</protein>
<dbReference type="EMBL" id="HBIB01012287">
    <property type="protein sequence ID" value="CAE0245845.1"/>
    <property type="molecule type" value="Transcribed_RNA"/>
</dbReference>
<dbReference type="EMBL" id="HBIB01012285">
    <property type="protein sequence ID" value="CAE0245843.1"/>
    <property type="molecule type" value="Transcribed_RNA"/>
</dbReference>
<feature type="region of interest" description="Disordered" evidence="1">
    <location>
        <begin position="491"/>
        <end position="531"/>
    </location>
</feature>
<feature type="compositionally biased region" description="Basic and acidic residues" evidence="1">
    <location>
        <begin position="1275"/>
        <end position="1307"/>
    </location>
</feature>
<sequence>MDALDDSSQQGKKRRSNEDGKEETKTNVSSDNVPCLSRANEREEREERKQKRRCMARRKESASTDVIAETLRGGNGSSSSVRNRRHGQAQATEGTPQKGRGRGKGNKERKKRNRPSSPPDVPQWDTENKEGEDPGDIAAGSKRTKRGPKGMGGSRNDTEASKPVHRTRTSCARPPPLDVERMRSTSTRRKEAGVDSTKSSRSAAIDGNTQDTDERTGINVSPLPTPLSSAKQEARWATEHPETIRRAIQLAMGSHPQCLWQEIKQSMNDREGREKWAFVGGPSTFAYTGEPELPTLPLVLARRMRTDVLYWMHFYAHKELREFIEEICEHPFLSPAAVLYREQNWDCLEVYVSVFHTTRWAYPDWMLSLEVLHQWWRRNEREHEWIQSFLENDVVKDFQDFQDFQDVQAVSREALDIPLSPSPSGALRLPNTGSRQPRRTLTRVELAATGHLCLPSVIRNRKGWLVWRFLAFPHFLYDYMSVDQVRIRPERGWGRPLPSPPLSEERPSVSGACHGPEKRNEPTAVSLQTSSPLSCPLSALWEMRGEKKRDTSFPKDEGEHLLCALVSRRRYREKQHHSLRPLAHTQRWHCPPQDRGATAFALRQAATHPDAKDKAFVRALASLLCFPPEHVDRKCMWMGPSVLSALQELQTDENHLLAIPRCMRDGDGDRRGKEEEATESFLVPSPPPLLSSPFPASSPPVPPLPSSPNPNEPFSSLGNVPPLLPEEGKTTATLSVRTDALPLEPPSVLPTETRGSGWGITEETALGNTKSSPTISSPRPTPLSSSSHRQERGRVPTQGGPRPQRRRLVARTPVSREGRSSLFDRPGSANDGVDSGTREDEREGEDAVQDEWISASGRWKRDDPQWKYEYQYRLSRKQKQHRREERSWILLRLDKLQSFLEWIRNGLCPSASRRREGGGFADLEKGEGKEGLLSFPFLHFSTCYLELQEKNGCEEAASASSPPSPPSSWPFDHFAPDGAWEHLGGGYSFSLPFNLHAIRSLASTLSSRSTDERHPTEEYLSCLRRQRFLMEECYEHQDQIRKMLPSHLRYPCFTNRLSLPLLWICTGRTDLLEFALFHHSEHPWVKWTLVPILADPFASPLCVCVELGCYTQVEEILISPILHRVSIEAAQERSRLDPEFVSHLLRCTAMSTPPPVRPSGEDAEGDPPVPFLLSSSTFQAEQQHRLRSPLWTLFLCHVFAACSKEKTLDRLVELKWEHFSFEEKVKCFVSPFGRSGIICMEKWALQFPDLSSSIVALSTEWKELRERALSEMLARERQEEREREGRGGRREDEQKEEENKGKQHPHIDTIQVSQQTEARAEGNQRSHTRIASFWKFLSKQMTFPDFFVSKRISLACMLRNNMWREALDLMYLAQQERIHFPPLDLVSTQDALRWAAVHFGSVIATYLKQSLDALQAKDLLLWTGQTLFPDSREPIPPGSFGLPSSFPPQRNTATPMTRFDEIPSWETPNIVLRSPLPLS</sequence>
<evidence type="ECO:0000313" key="2">
    <source>
        <dbReference type="EMBL" id="CAE0245842.1"/>
    </source>
</evidence>
<feature type="compositionally biased region" description="Pro residues" evidence="1">
    <location>
        <begin position="684"/>
        <end position="711"/>
    </location>
</feature>
<dbReference type="EMBL" id="HBIB01012294">
    <property type="protein sequence ID" value="CAE0245850.1"/>
    <property type="molecule type" value="Transcribed_RNA"/>
</dbReference>
<reference evidence="5" key="1">
    <citation type="submission" date="2021-01" db="EMBL/GenBank/DDBJ databases">
        <authorList>
            <person name="Corre E."/>
            <person name="Pelletier E."/>
            <person name="Niang G."/>
            <person name="Scheremetjew M."/>
            <person name="Finn R."/>
            <person name="Kale V."/>
            <person name="Holt S."/>
            <person name="Cochrane G."/>
            <person name="Meng A."/>
            <person name="Brown T."/>
            <person name="Cohen L."/>
        </authorList>
    </citation>
    <scope>NUCLEOTIDE SEQUENCE</scope>
    <source>
        <strain evidence="5">NIES-2562</strain>
    </source>
</reference>
<evidence type="ECO:0000313" key="8">
    <source>
        <dbReference type="EMBL" id="CAE0245850.1"/>
    </source>
</evidence>
<feature type="compositionally biased region" description="Basic and acidic residues" evidence="1">
    <location>
        <begin position="39"/>
        <end position="49"/>
    </location>
</feature>
<evidence type="ECO:0000256" key="1">
    <source>
        <dbReference type="SAM" id="MobiDB-lite"/>
    </source>
</evidence>
<feature type="region of interest" description="Disordered" evidence="1">
    <location>
        <begin position="1275"/>
        <end position="1324"/>
    </location>
</feature>
<dbReference type="EMBL" id="HBIB01012288">
    <property type="protein sequence ID" value="CAE0245846.1"/>
    <property type="molecule type" value="Transcribed_RNA"/>
</dbReference>
<feature type="compositionally biased region" description="Polar residues" evidence="1">
    <location>
        <begin position="1"/>
        <end position="10"/>
    </location>
</feature>
<dbReference type="EMBL" id="HBIB01012286">
    <property type="protein sequence ID" value="CAE0245844.1"/>
    <property type="molecule type" value="Transcribed_RNA"/>
</dbReference>
<evidence type="ECO:0000313" key="3">
    <source>
        <dbReference type="EMBL" id="CAE0245843.1"/>
    </source>
</evidence>
<feature type="compositionally biased region" description="Polar residues" evidence="1">
    <location>
        <begin position="196"/>
        <end position="210"/>
    </location>
</feature>
<organism evidence="5">
    <name type="scientific">Palpitomonas bilix</name>
    <dbReference type="NCBI Taxonomy" id="652834"/>
    <lineage>
        <taxon>Eukaryota</taxon>
        <taxon>Eukaryota incertae sedis</taxon>
    </lineage>
</organism>
<feature type="region of interest" description="Disordered" evidence="1">
    <location>
        <begin position="1"/>
        <end position="230"/>
    </location>
</feature>
<feature type="compositionally biased region" description="Basic residues" evidence="1">
    <location>
        <begin position="99"/>
        <end position="114"/>
    </location>
</feature>
<evidence type="ECO:0000313" key="6">
    <source>
        <dbReference type="EMBL" id="CAE0245846.1"/>
    </source>
</evidence>
<feature type="region of interest" description="Disordered" evidence="1">
    <location>
        <begin position="660"/>
        <end position="849"/>
    </location>
</feature>